<dbReference type="InterPro" id="IPR038694">
    <property type="entry name" value="DUF427_sf"/>
</dbReference>
<comment type="caution">
    <text evidence="2">The sequence shown here is derived from an EMBL/GenBank/DDBJ whole genome shotgun (WGS) entry which is preliminary data.</text>
</comment>
<reference evidence="2" key="1">
    <citation type="journal article" date="2014" name="Int. J. Syst. Evol. Microbiol.">
        <title>Complete genome sequence of Corynebacterium casei LMG S-19264T (=DSM 44701T), isolated from a smear-ripened cheese.</title>
        <authorList>
            <consortium name="US DOE Joint Genome Institute (JGI-PGF)"/>
            <person name="Walter F."/>
            <person name="Albersmeier A."/>
            <person name="Kalinowski J."/>
            <person name="Ruckert C."/>
        </authorList>
    </citation>
    <scope>NUCLEOTIDE SEQUENCE</scope>
    <source>
        <strain evidence="2">CGMCC 1.8984</strain>
    </source>
</reference>
<dbReference type="Pfam" id="PF04248">
    <property type="entry name" value="NTP_transf_9"/>
    <property type="match status" value="1"/>
</dbReference>
<protein>
    <recommendedName>
        <fullName evidence="1">DUF427 domain-containing protein</fullName>
    </recommendedName>
</protein>
<accession>A0A917PSW5</accession>
<organism evidence="2 3">
    <name type="scientific">Agromyces bauzanensis</name>
    <dbReference type="NCBI Taxonomy" id="1308924"/>
    <lineage>
        <taxon>Bacteria</taxon>
        <taxon>Bacillati</taxon>
        <taxon>Actinomycetota</taxon>
        <taxon>Actinomycetes</taxon>
        <taxon>Micrococcales</taxon>
        <taxon>Microbacteriaceae</taxon>
        <taxon>Agromyces</taxon>
    </lineage>
</organism>
<evidence type="ECO:0000313" key="3">
    <source>
        <dbReference type="Proteomes" id="UP000636956"/>
    </source>
</evidence>
<gene>
    <name evidence="2" type="ORF">GCM10011372_30370</name>
</gene>
<dbReference type="Proteomes" id="UP000636956">
    <property type="component" value="Unassembled WGS sequence"/>
</dbReference>
<dbReference type="InterPro" id="IPR007361">
    <property type="entry name" value="DUF427"/>
</dbReference>
<keyword evidence="3" id="KW-1185">Reference proteome</keyword>
<reference evidence="2" key="2">
    <citation type="submission" date="2020-09" db="EMBL/GenBank/DDBJ databases">
        <authorList>
            <person name="Sun Q."/>
            <person name="Zhou Y."/>
        </authorList>
    </citation>
    <scope>NUCLEOTIDE SEQUENCE</scope>
    <source>
        <strain evidence="2">CGMCC 1.8984</strain>
    </source>
</reference>
<sequence length="87" mass="10098">MIEGNWYFPPASVRSEHLAQSPTPYTCPWKGACRYLTVRVDGVELRDRAWTYPDPYPAAIQRVGRDFSDYVAFWKEVRLVEESEQAA</sequence>
<evidence type="ECO:0000313" key="2">
    <source>
        <dbReference type="EMBL" id="GGJ89768.1"/>
    </source>
</evidence>
<name>A0A917PSW5_9MICO</name>
<dbReference type="AlphaFoldDB" id="A0A917PSW5"/>
<dbReference type="EMBL" id="BMMD01000020">
    <property type="protein sequence ID" value="GGJ89768.1"/>
    <property type="molecule type" value="Genomic_DNA"/>
</dbReference>
<dbReference type="Gene3D" id="2.170.150.40">
    <property type="entry name" value="Domain of unknown function (DUF427)"/>
    <property type="match status" value="1"/>
</dbReference>
<evidence type="ECO:0000259" key="1">
    <source>
        <dbReference type="Pfam" id="PF04248"/>
    </source>
</evidence>
<proteinExistence type="predicted"/>
<dbReference type="PANTHER" id="PTHR34310:SF5">
    <property type="entry name" value="DUF427 DOMAIN PROTEIN (AFU_ORTHOLOGUE AFUA_3G02220)"/>
    <property type="match status" value="1"/>
</dbReference>
<dbReference type="PANTHER" id="PTHR34310">
    <property type="entry name" value="DUF427 DOMAIN PROTEIN (AFU_ORTHOLOGUE AFUA_3G02220)"/>
    <property type="match status" value="1"/>
</dbReference>
<feature type="domain" description="DUF427" evidence="1">
    <location>
        <begin position="5"/>
        <end position="76"/>
    </location>
</feature>